<feature type="non-terminal residue" evidence="1">
    <location>
        <position position="1"/>
    </location>
</feature>
<comment type="caution">
    <text evidence="1">The sequence shown here is derived from an EMBL/GenBank/DDBJ whole genome shotgun (WGS) entry which is preliminary data.</text>
</comment>
<organism evidence="1 2">
    <name type="scientific">Photobacterium ganghwense</name>
    <dbReference type="NCBI Taxonomy" id="320778"/>
    <lineage>
        <taxon>Bacteria</taxon>
        <taxon>Pseudomonadati</taxon>
        <taxon>Pseudomonadota</taxon>
        <taxon>Gammaproteobacteria</taxon>
        <taxon>Vibrionales</taxon>
        <taxon>Vibrionaceae</taxon>
        <taxon>Photobacterium</taxon>
    </lineage>
</organism>
<reference evidence="1 2" key="1">
    <citation type="submission" date="2015-05" db="EMBL/GenBank/DDBJ databases">
        <title>Photobacterium galathea sp. nov.</title>
        <authorList>
            <person name="Machado H."/>
            <person name="Gram L."/>
        </authorList>
    </citation>
    <scope>NUCLEOTIDE SEQUENCE [LARGE SCALE GENOMIC DNA]</scope>
    <source>
        <strain evidence="1 2">DSM 22954</strain>
    </source>
</reference>
<proteinExistence type="predicted"/>
<dbReference type="RefSeq" id="WP_047886639.1">
    <property type="nucleotide sequence ID" value="NZ_LDOU01000018.1"/>
</dbReference>
<dbReference type="AlphaFoldDB" id="A0A0J1H5L1"/>
<sequence>ADELQHGFELLGQLGKARMTNYVKNPAFLDSASNKAQETKFTGVYLPGSRVGSPNQNAGTFADGWHFEQSGTPLDQAIIAAFGVHRNLHFAPFLASVPFKAHDIWVAAKNCKGTIYQQLNLPKTDSYYKAHAIFAAVDGMTVTLGFRSADTSTMGGMRSDTSLVTTGGMYGPAPSTGYNVKVLESDVFRHHGSDQRDTFVCLEIMSNPGESNSLMLLGMQVIEVDKDGLPVENGIINMDSDGYGHLRFNELIEFVCNDTAVAGNRFTFKPKKPGSPLHCPLGIHQHVTYTNLYFWGGVNGVTSGDVDSTGKLDEGVTVTDFNGDAVTIELSQANADLVRNCGGMQVYLRYTQSPMRRGLYT</sequence>
<evidence type="ECO:0000313" key="1">
    <source>
        <dbReference type="EMBL" id="KLV07025.1"/>
    </source>
</evidence>
<accession>A0A0J1H5L1</accession>
<gene>
    <name evidence="1" type="ORF">ABT57_17870</name>
</gene>
<dbReference type="EMBL" id="LDOU01000018">
    <property type="protein sequence ID" value="KLV07025.1"/>
    <property type="molecule type" value="Genomic_DNA"/>
</dbReference>
<name>A0A0J1H5L1_9GAMM</name>
<dbReference type="PATRIC" id="fig|320778.3.peg.3885"/>
<dbReference type="Proteomes" id="UP000035909">
    <property type="component" value="Unassembled WGS sequence"/>
</dbReference>
<keyword evidence="2" id="KW-1185">Reference proteome</keyword>
<evidence type="ECO:0000313" key="2">
    <source>
        <dbReference type="Proteomes" id="UP000035909"/>
    </source>
</evidence>
<protein>
    <submittedName>
        <fullName evidence="1">Uncharacterized protein</fullName>
    </submittedName>
</protein>